<sequence>MDREDVGDVTEGCFIVVKLSCVGGKSAKVVEACEEKEDGEESYGINFLRQSAKVPGKFVFPEVEDASEVEAPFIVKVLPLPVHQDKMTKRQFHVFCFFLLL</sequence>
<organism evidence="1 2">
    <name type="scientific">Elysia marginata</name>
    <dbReference type="NCBI Taxonomy" id="1093978"/>
    <lineage>
        <taxon>Eukaryota</taxon>
        <taxon>Metazoa</taxon>
        <taxon>Spiralia</taxon>
        <taxon>Lophotrochozoa</taxon>
        <taxon>Mollusca</taxon>
        <taxon>Gastropoda</taxon>
        <taxon>Heterobranchia</taxon>
        <taxon>Euthyneura</taxon>
        <taxon>Panpulmonata</taxon>
        <taxon>Sacoglossa</taxon>
        <taxon>Placobranchoidea</taxon>
        <taxon>Plakobranchidae</taxon>
        <taxon>Elysia</taxon>
    </lineage>
</organism>
<dbReference type="Proteomes" id="UP000762676">
    <property type="component" value="Unassembled WGS sequence"/>
</dbReference>
<name>A0AAV4JAL7_9GAST</name>
<dbReference type="EMBL" id="BMAT01003081">
    <property type="protein sequence ID" value="GFS19699.1"/>
    <property type="molecule type" value="Genomic_DNA"/>
</dbReference>
<protein>
    <submittedName>
        <fullName evidence="1">Uncharacterized protein</fullName>
    </submittedName>
</protein>
<reference evidence="1 2" key="1">
    <citation type="journal article" date="2021" name="Elife">
        <title>Chloroplast acquisition without the gene transfer in kleptoplastic sea slugs, Plakobranchus ocellatus.</title>
        <authorList>
            <person name="Maeda T."/>
            <person name="Takahashi S."/>
            <person name="Yoshida T."/>
            <person name="Shimamura S."/>
            <person name="Takaki Y."/>
            <person name="Nagai Y."/>
            <person name="Toyoda A."/>
            <person name="Suzuki Y."/>
            <person name="Arimoto A."/>
            <person name="Ishii H."/>
            <person name="Satoh N."/>
            <person name="Nishiyama T."/>
            <person name="Hasebe M."/>
            <person name="Maruyama T."/>
            <person name="Minagawa J."/>
            <person name="Obokata J."/>
            <person name="Shigenobu S."/>
        </authorList>
    </citation>
    <scope>NUCLEOTIDE SEQUENCE [LARGE SCALE GENOMIC DNA]</scope>
</reference>
<evidence type="ECO:0000313" key="2">
    <source>
        <dbReference type="Proteomes" id="UP000762676"/>
    </source>
</evidence>
<keyword evidence="2" id="KW-1185">Reference proteome</keyword>
<gene>
    <name evidence="1" type="ORF">ElyMa_001551200</name>
</gene>
<proteinExistence type="predicted"/>
<dbReference type="AlphaFoldDB" id="A0AAV4JAL7"/>
<comment type="caution">
    <text evidence="1">The sequence shown here is derived from an EMBL/GenBank/DDBJ whole genome shotgun (WGS) entry which is preliminary data.</text>
</comment>
<evidence type="ECO:0000313" key="1">
    <source>
        <dbReference type="EMBL" id="GFS19699.1"/>
    </source>
</evidence>
<accession>A0AAV4JAL7</accession>